<dbReference type="Pfam" id="PF00480">
    <property type="entry name" value="ROK"/>
    <property type="match status" value="1"/>
</dbReference>
<dbReference type="InterPro" id="IPR043129">
    <property type="entry name" value="ATPase_NBD"/>
</dbReference>
<organism evidence="2 3">
    <name type="scientific">Micromonospora echinofusca</name>
    <dbReference type="NCBI Taxonomy" id="47858"/>
    <lineage>
        <taxon>Bacteria</taxon>
        <taxon>Bacillati</taxon>
        <taxon>Actinomycetota</taxon>
        <taxon>Actinomycetes</taxon>
        <taxon>Micromonosporales</taxon>
        <taxon>Micromonosporaceae</taxon>
        <taxon>Micromonospora</taxon>
    </lineage>
</organism>
<evidence type="ECO:0000313" key="3">
    <source>
        <dbReference type="Proteomes" id="UP000823521"/>
    </source>
</evidence>
<sequence length="140" mass="13702">MTRVEAVGKGSGAAVGVDIGGTKTVAALVAADGTVRERRQAPTPAGAGPVAVLDTAARLAAELLPGDGPGPTVVGVGTAGTVEPATGTIRYATASLPGWTGTRVADELAGRLARPVRVVNDVHAAALGECWVGAARGGRD</sequence>
<dbReference type="Proteomes" id="UP000823521">
    <property type="component" value="Unassembled WGS sequence"/>
</dbReference>
<proteinExistence type="inferred from homology"/>
<gene>
    <name evidence="2" type="ORF">GSF22_13115</name>
</gene>
<reference evidence="2 3" key="1">
    <citation type="submission" date="2019-12" db="EMBL/GenBank/DDBJ databases">
        <title>Whole genome sequencing of endophytic Actinobacterium Micromonospora sp. MPMI6T.</title>
        <authorList>
            <person name="Evv R."/>
            <person name="Podile A.R."/>
        </authorList>
    </citation>
    <scope>NUCLEOTIDE SEQUENCE [LARGE SCALE GENOMIC DNA]</scope>
    <source>
        <strain evidence="2 3">MPMI6</strain>
    </source>
</reference>
<keyword evidence="3" id="KW-1185">Reference proteome</keyword>
<comment type="caution">
    <text evidence="2">The sequence shown here is derived from an EMBL/GenBank/DDBJ whole genome shotgun (WGS) entry which is preliminary data.</text>
</comment>
<dbReference type="Gene3D" id="3.30.420.40">
    <property type="match status" value="1"/>
</dbReference>
<evidence type="ECO:0000256" key="1">
    <source>
        <dbReference type="ARBA" id="ARBA00006479"/>
    </source>
</evidence>
<evidence type="ECO:0000313" key="2">
    <source>
        <dbReference type="EMBL" id="MBO4206938.1"/>
    </source>
</evidence>
<dbReference type="SUPFAM" id="SSF53067">
    <property type="entry name" value="Actin-like ATPase domain"/>
    <property type="match status" value="1"/>
</dbReference>
<feature type="non-terminal residue" evidence="2">
    <location>
        <position position="140"/>
    </location>
</feature>
<name>A0ABS3VR29_MICEH</name>
<dbReference type="PANTHER" id="PTHR18964:SF149">
    <property type="entry name" value="BIFUNCTIONAL UDP-N-ACETYLGLUCOSAMINE 2-EPIMERASE_N-ACETYLMANNOSAMINE KINASE"/>
    <property type="match status" value="1"/>
</dbReference>
<dbReference type="InterPro" id="IPR000600">
    <property type="entry name" value="ROK"/>
</dbReference>
<dbReference type="EMBL" id="WVUH01000092">
    <property type="protein sequence ID" value="MBO4206938.1"/>
    <property type="molecule type" value="Genomic_DNA"/>
</dbReference>
<accession>A0ABS3VR29</accession>
<comment type="similarity">
    <text evidence="1">Belongs to the ROK (NagC/XylR) family.</text>
</comment>
<protein>
    <submittedName>
        <fullName evidence="2">ROK family protein</fullName>
    </submittedName>
</protein>
<dbReference type="RefSeq" id="WP_208813836.1">
    <property type="nucleotide sequence ID" value="NZ_WVUH01000092.1"/>
</dbReference>
<dbReference type="PANTHER" id="PTHR18964">
    <property type="entry name" value="ROK (REPRESSOR, ORF, KINASE) FAMILY"/>
    <property type="match status" value="1"/>
</dbReference>